<dbReference type="Proteomes" id="UP000010483">
    <property type="component" value="Chromosome"/>
</dbReference>
<dbReference type="HOGENOM" id="CLU_1522729_0_0_3"/>
<gene>
    <name evidence="1" type="ordered locus">Cyast_0738</name>
</gene>
<dbReference type="STRING" id="292563.Cyast_0738"/>
<organism evidence="1 2">
    <name type="scientific">Cyanobacterium stanieri (strain ATCC 29140 / PCC 7202)</name>
    <dbReference type="NCBI Taxonomy" id="292563"/>
    <lineage>
        <taxon>Bacteria</taxon>
        <taxon>Bacillati</taxon>
        <taxon>Cyanobacteriota</taxon>
        <taxon>Cyanophyceae</taxon>
        <taxon>Oscillatoriophycideae</taxon>
        <taxon>Chroococcales</taxon>
        <taxon>Geminocystaceae</taxon>
        <taxon>Cyanobacterium</taxon>
    </lineage>
</organism>
<protein>
    <recommendedName>
        <fullName evidence="3">Lipocalin-like domain-containing protein</fullName>
    </recommendedName>
</protein>
<dbReference type="EMBL" id="CP003940">
    <property type="protein sequence ID" value="AFZ46711.1"/>
    <property type="molecule type" value="Genomic_DNA"/>
</dbReference>
<accession>K9YIE6</accession>
<dbReference type="AlphaFoldDB" id="K9YIE6"/>
<keyword evidence="2" id="KW-1185">Reference proteome</keyword>
<reference evidence="2" key="1">
    <citation type="journal article" date="2013" name="Proc. Natl. Acad. Sci. U.S.A.">
        <title>Improving the coverage of the cyanobacterial phylum using diversity-driven genome sequencing.</title>
        <authorList>
            <person name="Shih P.M."/>
            <person name="Wu D."/>
            <person name="Latifi A."/>
            <person name="Axen S.D."/>
            <person name="Fewer D.P."/>
            <person name="Talla E."/>
            <person name="Calteau A."/>
            <person name="Cai F."/>
            <person name="Tandeau de Marsac N."/>
            <person name="Rippka R."/>
            <person name="Herdman M."/>
            <person name="Sivonen K."/>
            <person name="Coursin T."/>
            <person name="Laurent T."/>
            <person name="Goodwin L."/>
            <person name="Nolan M."/>
            <person name="Davenport K.W."/>
            <person name="Han C.S."/>
            <person name="Rubin E.M."/>
            <person name="Eisen J.A."/>
            <person name="Woyke T."/>
            <person name="Gugger M."/>
            <person name="Kerfeld C.A."/>
        </authorList>
    </citation>
    <scope>NUCLEOTIDE SEQUENCE [LARGE SCALE GENOMIC DNA]</scope>
    <source>
        <strain evidence="2">ATCC 29140 / PCC 7202</strain>
    </source>
</reference>
<proteinExistence type="predicted"/>
<dbReference type="BioCyc" id="CSTA292563:G1353-743-MONOMER"/>
<name>K9YIE6_CYASC</name>
<evidence type="ECO:0000313" key="2">
    <source>
        <dbReference type="Proteomes" id="UP000010483"/>
    </source>
</evidence>
<dbReference type="KEGG" id="csn:Cyast_0738"/>
<evidence type="ECO:0000313" key="1">
    <source>
        <dbReference type="EMBL" id="AFZ46711.1"/>
    </source>
</evidence>
<sequence>MLWKLMVKYRFAMVLTVLISFLVINPLKTSQATNNNSPLIGQWRSQVQFTTGGFAAVDDLEFMYSFNLGGTMTESSNYDGAPPVPPAYGIWRQIENNKFEAKYEYYATGRPENSTLLDIWDGWRHSTRGVLTENITINGDGTSFTSTITYEAFDRDDNLVADGGGIATGRGVKLKF</sequence>
<evidence type="ECO:0008006" key="3">
    <source>
        <dbReference type="Google" id="ProtNLM"/>
    </source>
</evidence>